<keyword evidence="6" id="KW-0862">Zinc</keyword>
<dbReference type="SMART" id="SM00487">
    <property type="entry name" value="DEXDc"/>
    <property type="match status" value="1"/>
</dbReference>
<dbReference type="OrthoDB" id="423559at2759"/>
<keyword evidence="13" id="KW-1185">Reference proteome</keyword>
<feature type="domain" description="Helicase C-terminal" evidence="11">
    <location>
        <begin position="1046"/>
        <end position="1204"/>
    </location>
</feature>
<keyword evidence="6" id="KW-0479">Metal-binding</keyword>
<protein>
    <recommendedName>
        <fullName evidence="14">SWI/SNF family DNA-dependent ATPase Ris1</fullName>
    </recommendedName>
</protein>
<feature type="region of interest" description="Disordered" evidence="8">
    <location>
        <begin position="308"/>
        <end position="327"/>
    </location>
</feature>
<dbReference type="InterPro" id="IPR014001">
    <property type="entry name" value="Helicase_ATP-bd"/>
</dbReference>
<evidence type="ECO:0000313" key="13">
    <source>
        <dbReference type="Proteomes" id="UP000606974"/>
    </source>
</evidence>
<keyword evidence="2" id="KW-0547">Nucleotide-binding</keyword>
<dbReference type="SUPFAM" id="SSF57850">
    <property type="entry name" value="RING/U-box"/>
    <property type="match status" value="1"/>
</dbReference>
<dbReference type="InterPro" id="IPR001650">
    <property type="entry name" value="Helicase_C-like"/>
</dbReference>
<dbReference type="PROSITE" id="PS51192">
    <property type="entry name" value="HELICASE_ATP_BIND_1"/>
    <property type="match status" value="1"/>
</dbReference>
<dbReference type="PROSITE" id="PS51194">
    <property type="entry name" value="HELICASE_CTER"/>
    <property type="match status" value="1"/>
</dbReference>
<dbReference type="Proteomes" id="UP000606974">
    <property type="component" value="Unassembled WGS sequence"/>
</dbReference>
<organism evidence="12 13">
    <name type="scientific">Endocarpon pusillum</name>
    <dbReference type="NCBI Taxonomy" id="364733"/>
    <lineage>
        <taxon>Eukaryota</taxon>
        <taxon>Fungi</taxon>
        <taxon>Dikarya</taxon>
        <taxon>Ascomycota</taxon>
        <taxon>Pezizomycotina</taxon>
        <taxon>Eurotiomycetes</taxon>
        <taxon>Chaetothyriomycetidae</taxon>
        <taxon>Verrucariales</taxon>
        <taxon>Verrucariaceae</taxon>
        <taxon>Endocarpon</taxon>
    </lineage>
</organism>
<accession>A0A8H7EBJ4</accession>
<dbReference type="EMBL" id="JAACFV010000003">
    <property type="protein sequence ID" value="KAF7513836.1"/>
    <property type="molecule type" value="Genomic_DNA"/>
</dbReference>
<feature type="compositionally biased region" description="Polar residues" evidence="8">
    <location>
        <begin position="178"/>
        <end position="187"/>
    </location>
</feature>
<feature type="compositionally biased region" description="Low complexity" evidence="8">
    <location>
        <begin position="311"/>
        <end position="324"/>
    </location>
</feature>
<dbReference type="CDD" id="cd18008">
    <property type="entry name" value="DEXDc_SHPRH-like"/>
    <property type="match status" value="1"/>
</dbReference>
<evidence type="ECO:0008006" key="14">
    <source>
        <dbReference type="Google" id="ProtNLM"/>
    </source>
</evidence>
<feature type="compositionally biased region" description="Acidic residues" evidence="8">
    <location>
        <begin position="918"/>
        <end position="943"/>
    </location>
</feature>
<dbReference type="PANTHER" id="PTHR45626">
    <property type="entry name" value="TRANSCRIPTION TERMINATION FACTOR 2-RELATED"/>
    <property type="match status" value="1"/>
</dbReference>
<keyword evidence="3" id="KW-0378">Hydrolase</keyword>
<dbReference type="AlphaFoldDB" id="A0A8H7EBJ4"/>
<evidence type="ECO:0000259" key="9">
    <source>
        <dbReference type="PROSITE" id="PS50089"/>
    </source>
</evidence>
<evidence type="ECO:0000259" key="10">
    <source>
        <dbReference type="PROSITE" id="PS51192"/>
    </source>
</evidence>
<dbReference type="Pfam" id="PF00176">
    <property type="entry name" value="SNF2-rel_dom"/>
    <property type="match status" value="1"/>
</dbReference>
<dbReference type="InterPro" id="IPR001841">
    <property type="entry name" value="Znf_RING"/>
</dbReference>
<gene>
    <name evidence="12" type="ORF">GJ744_006450</name>
</gene>
<dbReference type="SMART" id="SM00490">
    <property type="entry name" value="HELICc"/>
    <property type="match status" value="1"/>
</dbReference>
<evidence type="ECO:0000259" key="11">
    <source>
        <dbReference type="PROSITE" id="PS51194"/>
    </source>
</evidence>
<feature type="region of interest" description="Disordered" evidence="8">
    <location>
        <begin position="894"/>
        <end position="1011"/>
    </location>
</feature>
<dbReference type="GO" id="GO:0008094">
    <property type="term" value="F:ATP-dependent activity, acting on DNA"/>
    <property type="evidence" value="ECO:0007669"/>
    <property type="project" value="TreeGrafter"/>
</dbReference>
<evidence type="ECO:0000313" key="12">
    <source>
        <dbReference type="EMBL" id="KAF7513836.1"/>
    </source>
</evidence>
<dbReference type="GO" id="GO:0005737">
    <property type="term" value="C:cytoplasm"/>
    <property type="evidence" value="ECO:0007669"/>
    <property type="project" value="TreeGrafter"/>
</dbReference>
<dbReference type="GO" id="GO:0000724">
    <property type="term" value="P:double-strand break repair via homologous recombination"/>
    <property type="evidence" value="ECO:0007669"/>
    <property type="project" value="TreeGrafter"/>
</dbReference>
<dbReference type="InterPro" id="IPR013083">
    <property type="entry name" value="Znf_RING/FYVE/PHD"/>
</dbReference>
<dbReference type="Gene3D" id="3.40.50.10810">
    <property type="entry name" value="Tandem AAA-ATPase domain"/>
    <property type="match status" value="1"/>
</dbReference>
<dbReference type="PROSITE" id="PS50089">
    <property type="entry name" value="ZF_RING_2"/>
    <property type="match status" value="1"/>
</dbReference>
<evidence type="ECO:0000256" key="5">
    <source>
        <dbReference type="ARBA" id="ARBA00022840"/>
    </source>
</evidence>
<feature type="compositionally biased region" description="Acidic residues" evidence="8">
    <location>
        <begin position="950"/>
        <end position="960"/>
    </location>
</feature>
<evidence type="ECO:0000256" key="7">
    <source>
        <dbReference type="SAM" id="Coils"/>
    </source>
</evidence>
<dbReference type="InterPro" id="IPR050628">
    <property type="entry name" value="SNF2_RAD54_helicase_TF"/>
</dbReference>
<dbReference type="Pfam" id="PF00271">
    <property type="entry name" value="Helicase_C"/>
    <property type="match status" value="1"/>
</dbReference>
<reference evidence="12" key="1">
    <citation type="submission" date="2020-02" db="EMBL/GenBank/DDBJ databases">
        <authorList>
            <person name="Palmer J.M."/>
        </authorList>
    </citation>
    <scope>NUCLEOTIDE SEQUENCE</scope>
    <source>
        <strain evidence="12">EPUS1.4</strain>
        <tissue evidence="12">Thallus</tissue>
    </source>
</reference>
<dbReference type="InterPro" id="IPR027417">
    <property type="entry name" value="P-loop_NTPase"/>
</dbReference>
<feature type="region of interest" description="Disordered" evidence="8">
    <location>
        <begin position="58"/>
        <end position="190"/>
    </location>
</feature>
<evidence type="ECO:0000256" key="8">
    <source>
        <dbReference type="SAM" id="MobiDB-lite"/>
    </source>
</evidence>
<dbReference type="GO" id="GO:0005634">
    <property type="term" value="C:nucleus"/>
    <property type="evidence" value="ECO:0007669"/>
    <property type="project" value="TreeGrafter"/>
</dbReference>
<keyword evidence="5" id="KW-0067">ATP-binding</keyword>
<dbReference type="GO" id="GO:0004386">
    <property type="term" value="F:helicase activity"/>
    <property type="evidence" value="ECO:0007669"/>
    <property type="project" value="UniProtKB-KW"/>
</dbReference>
<dbReference type="Gene3D" id="3.40.50.300">
    <property type="entry name" value="P-loop containing nucleotide triphosphate hydrolases"/>
    <property type="match status" value="1"/>
</dbReference>
<keyword evidence="7" id="KW-0175">Coiled coil</keyword>
<feature type="compositionally biased region" description="Basic and acidic residues" evidence="8">
    <location>
        <begin position="98"/>
        <end position="109"/>
    </location>
</feature>
<dbReference type="PANTHER" id="PTHR45626:SF16">
    <property type="entry name" value="ATP-DEPENDENT HELICASE ULS1"/>
    <property type="match status" value="1"/>
</dbReference>
<evidence type="ECO:0000256" key="3">
    <source>
        <dbReference type="ARBA" id="ARBA00022801"/>
    </source>
</evidence>
<dbReference type="Gene3D" id="3.30.40.10">
    <property type="entry name" value="Zinc/RING finger domain, C3HC4 (zinc finger)"/>
    <property type="match status" value="1"/>
</dbReference>
<feature type="compositionally biased region" description="Basic residues" evidence="8">
    <location>
        <begin position="994"/>
        <end position="1003"/>
    </location>
</feature>
<dbReference type="InterPro" id="IPR038718">
    <property type="entry name" value="SNF2-like_sf"/>
</dbReference>
<dbReference type="GO" id="GO:0005524">
    <property type="term" value="F:ATP binding"/>
    <property type="evidence" value="ECO:0007669"/>
    <property type="project" value="UniProtKB-KW"/>
</dbReference>
<sequence>MADARIKPEPSLQNVQDDIEMYQVLLKSLYDSADSDETLKAEYEERLAILQEELETLQPMPKWDAMSSETSSQQGGTDAMSQSTAYFKDDLSSTTSDHNLDDPQVKHESFQNPDIESAYVRRETGRNYGLAGDIMPGSPFNRSQPNPALPNRKRPFSGEYDYPFSKSMRPSPGPALSAASTPHSTGSEFDDMLSNLLGAEVKQEYKDYEREQQEWDARQEQERRDAELARSVQESWNSAIVYSKPQTPQTMSTFQTSLGSSSGSMLMMPPPSVPKLKAETSTPNTYNNMTNEQIPYMPGSFHDTISHYGEDSSSSSDLEEIPPSSFVPRVKPELTSSSYYQPWNDSQSMFIPQSAGANVYNAWPGSEASAGHCVHQGLGSLQKLTGGTSYKDFLGATSSYMSSIYKNAEDILSGGYSGTSKVLDPVYNDPTKTHEELKSLLANIRPDEEVHPANREGTPEAMKCTLMEHQKLGLTWMKNMEEASTNGGILADDMGLGKTVQALALIVSRKSENPACKSTLIVAPVALMGQWAREISKLLKRGKHSLTVETLHANTRDLQWAKLREKDVVLTTYGTLASEIKRKHAWEEKLKRVPNAKPSGRGEHIPLLGEKSKWYRVILDEAQWIKNKATKAAIAACYLQAEYRWCLTGTPMQNSVDELYSLIQFLRIAPYNSFEKFNRDFSRPLKAKSSYGESKENAMQQLQALCKAIMLRRTKNSKIDGQPILQLPEKTIEKQQAVFSKDEQEFYQALESKAKITFNKYLKAGTVGRNYSNALVLLLRLRQACCHPHLIKDLEMETGAGPDNIDKLANAETLPADVVERIKQVEAFECPICFDAAINSLIFNPCGHPSCNECFDRLATQAHANSDNENGSNILCPSCRGKVDPSKLTDIKSFRKAFGPDMVGEGDDEEVRERQTEDGEDDVESDSCSDSDESDEDIDDDGDLAGFVVPDDETEFDSGGENDSKENGKGKNSFGQLPTREREREGPCSGKQGPRQRKRKGKGKASPTKHLSLAQLRIEGLKNKAAKKRYLRRLEKNFQTSAKIEKAVELLDAIEGRGTNEKTIVFSQFTSLLDLLEVPLSRKDIQYKRYDGSMKRNDREEAVMAFTDDPRYTVMLVSLKAGNSGLNLTAASQVIIFDPHWNWYTEAQAIDRAYRIGQMRSVQVHRLLVPDTVEDRILALQEKKKELIETALDENAARNVSRLGVRELGYLFGVNAL</sequence>
<dbReference type="CDD" id="cd18793">
    <property type="entry name" value="SF2_C_SNF"/>
    <property type="match status" value="1"/>
</dbReference>
<proteinExistence type="inferred from homology"/>
<feature type="domain" description="RING-type" evidence="9">
    <location>
        <begin position="830"/>
        <end position="880"/>
    </location>
</feature>
<dbReference type="GO" id="GO:0016787">
    <property type="term" value="F:hydrolase activity"/>
    <property type="evidence" value="ECO:0007669"/>
    <property type="project" value="UniProtKB-KW"/>
</dbReference>
<comment type="caution">
    <text evidence="12">The sequence shown here is derived from an EMBL/GenBank/DDBJ whole genome shotgun (WGS) entry which is preliminary data.</text>
</comment>
<evidence type="ECO:0000256" key="4">
    <source>
        <dbReference type="ARBA" id="ARBA00022806"/>
    </source>
</evidence>
<dbReference type="GO" id="GO:0008270">
    <property type="term" value="F:zinc ion binding"/>
    <property type="evidence" value="ECO:0007669"/>
    <property type="project" value="UniProtKB-KW"/>
</dbReference>
<feature type="coiled-coil region" evidence="7">
    <location>
        <begin position="198"/>
        <end position="225"/>
    </location>
</feature>
<feature type="compositionally biased region" description="Polar residues" evidence="8">
    <location>
        <begin position="67"/>
        <end position="85"/>
    </location>
</feature>
<dbReference type="InterPro" id="IPR049730">
    <property type="entry name" value="SNF2/RAD54-like_C"/>
</dbReference>
<feature type="domain" description="Helicase ATP-binding" evidence="10">
    <location>
        <begin position="479"/>
        <end position="669"/>
    </location>
</feature>
<dbReference type="SMART" id="SM00184">
    <property type="entry name" value="RING"/>
    <property type="match status" value="1"/>
</dbReference>
<evidence type="ECO:0000256" key="1">
    <source>
        <dbReference type="ARBA" id="ARBA00007025"/>
    </source>
</evidence>
<keyword evidence="6" id="KW-0863">Zinc-finger</keyword>
<evidence type="ECO:0000256" key="2">
    <source>
        <dbReference type="ARBA" id="ARBA00022741"/>
    </source>
</evidence>
<dbReference type="InterPro" id="IPR000330">
    <property type="entry name" value="SNF2_N"/>
</dbReference>
<evidence type="ECO:0000256" key="6">
    <source>
        <dbReference type="PROSITE-ProRule" id="PRU00175"/>
    </source>
</evidence>
<name>A0A8H7EBJ4_9EURO</name>
<comment type="similarity">
    <text evidence="1">Belongs to the SNF2/RAD54 helicase family.</text>
</comment>
<keyword evidence="4" id="KW-0347">Helicase</keyword>
<dbReference type="SUPFAM" id="SSF52540">
    <property type="entry name" value="P-loop containing nucleoside triphosphate hydrolases"/>
    <property type="match status" value="2"/>
</dbReference>